<dbReference type="CDD" id="cd07363">
    <property type="entry name" value="45_DOPA_Dioxygenase"/>
    <property type="match status" value="1"/>
</dbReference>
<dbReference type="eggNOG" id="COG3384">
    <property type="taxonomic scope" value="Bacteria"/>
</dbReference>
<name>E0I841_9BACL</name>
<keyword evidence="7" id="KW-0223">Dioxygenase</keyword>
<dbReference type="Gene3D" id="3.40.830.10">
    <property type="entry name" value="LigB-like"/>
    <property type="match status" value="1"/>
</dbReference>
<evidence type="ECO:0000256" key="5">
    <source>
        <dbReference type="ARBA" id="ARBA00023002"/>
    </source>
</evidence>
<evidence type="ECO:0000256" key="3">
    <source>
        <dbReference type="ARBA" id="ARBA00022723"/>
    </source>
</evidence>
<reference evidence="7 8" key="1">
    <citation type="submission" date="2010-07" db="EMBL/GenBank/DDBJ databases">
        <title>The draft genome of Paenibacillus curdlanolyticus YK9.</title>
        <authorList>
            <consortium name="US DOE Joint Genome Institute (JGI-PGF)"/>
            <person name="Lucas S."/>
            <person name="Copeland A."/>
            <person name="Lapidus A."/>
            <person name="Cheng J.-F."/>
            <person name="Bruce D."/>
            <person name="Goodwin L."/>
            <person name="Pitluck S."/>
            <person name="Land M.L."/>
            <person name="Hauser L."/>
            <person name="Chang Y.-J."/>
            <person name="Jeffries C."/>
            <person name="Anderson I.J."/>
            <person name="Johnson E."/>
            <person name="Loganathan U."/>
            <person name="Mulhopadhyay B."/>
            <person name="Kyrpides N."/>
            <person name="Woyke T.J."/>
        </authorList>
    </citation>
    <scope>NUCLEOTIDE SEQUENCE [LARGE SCALE GENOMIC DNA]</scope>
    <source>
        <strain evidence="7 8">YK9</strain>
    </source>
</reference>
<comment type="similarity">
    <text evidence="2">Belongs to the DODA-type extradiol aromatic ring-opening dioxygenase family.</text>
</comment>
<comment type="cofactor">
    <cofactor evidence="1">
        <name>Zn(2+)</name>
        <dbReference type="ChEBI" id="CHEBI:29105"/>
    </cofactor>
</comment>
<dbReference type="GO" id="GO:0016702">
    <property type="term" value="F:oxidoreductase activity, acting on single donors with incorporation of molecular oxygen, incorporation of two atoms of oxygen"/>
    <property type="evidence" value="ECO:0007669"/>
    <property type="project" value="UniProtKB-ARBA"/>
</dbReference>
<dbReference type="SUPFAM" id="SSF53213">
    <property type="entry name" value="LigB-like"/>
    <property type="match status" value="1"/>
</dbReference>
<evidence type="ECO:0000256" key="2">
    <source>
        <dbReference type="ARBA" id="ARBA00007581"/>
    </source>
</evidence>
<keyword evidence="4" id="KW-0862">Zinc</keyword>
<dbReference type="GO" id="GO:0008270">
    <property type="term" value="F:zinc ion binding"/>
    <property type="evidence" value="ECO:0007669"/>
    <property type="project" value="InterPro"/>
</dbReference>
<evidence type="ECO:0000256" key="1">
    <source>
        <dbReference type="ARBA" id="ARBA00001947"/>
    </source>
</evidence>
<sequence length="257" mass="28918">MMPALFIGHGSPMMAIEDNDCGRFLSSYGAKLGRPKAIVIFTAHWETDVLTISSTEGPYDTIYDFGGFPRELFEKTYPAPGSAALAEDIGRRLSEQGIPVQYDHKRGLDHGSWVVLSRLFPEADIPVVQVSVQPFHPAEYQYRVGEALRGIGEEDVLLIGSGATVHNFQQMRWGGGEPEQWAIDFDDWLVDHMTKRDLEALFHYDTQAPNGRLAVPRPEHFVPLYIAYGSGDPQRKPEIIHRSYEMGSLSYLCIKFE</sequence>
<feature type="domain" description="Extradiol ring-cleavage dioxygenase class III enzyme subunit B" evidence="6">
    <location>
        <begin position="30"/>
        <end position="245"/>
    </location>
</feature>
<protein>
    <submittedName>
        <fullName evidence="7">Extradiol ring-cleavage dioxygenase class III protein subunit B</fullName>
    </submittedName>
</protein>
<keyword evidence="5" id="KW-0560">Oxidoreductase</keyword>
<evidence type="ECO:0000259" key="6">
    <source>
        <dbReference type="Pfam" id="PF02900"/>
    </source>
</evidence>
<dbReference type="Pfam" id="PF02900">
    <property type="entry name" value="LigB"/>
    <property type="match status" value="1"/>
</dbReference>
<dbReference type="RefSeq" id="WP_006037803.1">
    <property type="nucleotide sequence ID" value="NZ_AEDD01000004.1"/>
</dbReference>
<evidence type="ECO:0000256" key="4">
    <source>
        <dbReference type="ARBA" id="ARBA00022833"/>
    </source>
</evidence>
<evidence type="ECO:0000313" key="7">
    <source>
        <dbReference type="EMBL" id="EFM11346.1"/>
    </source>
</evidence>
<accession>E0I841</accession>
<dbReference type="EMBL" id="AEDD01000004">
    <property type="protein sequence ID" value="EFM11346.1"/>
    <property type="molecule type" value="Genomic_DNA"/>
</dbReference>
<dbReference type="PANTHER" id="PTHR30096:SF0">
    <property type="entry name" value="4,5-DOPA DIOXYGENASE EXTRADIOL-LIKE PROTEIN"/>
    <property type="match status" value="1"/>
</dbReference>
<dbReference type="GO" id="GO:0008198">
    <property type="term" value="F:ferrous iron binding"/>
    <property type="evidence" value="ECO:0007669"/>
    <property type="project" value="InterPro"/>
</dbReference>
<dbReference type="Proteomes" id="UP000005387">
    <property type="component" value="Unassembled WGS sequence"/>
</dbReference>
<gene>
    <name evidence="7" type="ORF">PaecuDRAFT_1792</name>
</gene>
<dbReference type="PIRSF" id="PIRSF006157">
    <property type="entry name" value="Doxgns_DODA"/>
    <property type="match status" value="1"/>
</dbReference>
<dbReference type="PANTHER" id="PTHR30096">
    <property type="entry name" value="4,5-DOPA DIOXYGENASE EXTRADIOL-LIKE PROTEIN"/>
    <property type="match status" value="1"/>
</dbReference>
<proteinExistence type="inferred from homology"/>
<keyword evidence="8" id="KW-1185">Reference proteome</keyword>
<dbReference type="AlphaFoldDB" id="E0I841"/>
<organism evidence="7 8">
    <name type="scientific">Paenibacillus curdlanolyticus YK9</name>
    <dbReference type="NCBI Taxonomy" id="717606"/>
    <lineage>
        <taxon>Bacteria</taxon>
        <taxon>Bacillati</taxon>
        <taxon>Bacillota</taxon>
        <taxon>Bacilli</taxon>
        <taxon>Bacillales</taxon>
        <taxon>Paenibacillaceae</taxon>
        <taxon>Paenibacillus</taxon>
    </lineage>
</organism>
<dbReference type="STRING" id="717606.PaecuDRAFT_1792"/>
<keyword evidence="3" id="KW-0479">Metal-binding</keyword>
<dbReference type="OrthoDB" id="9790889at2"/>
<evidence type="ECO:0000313" key="8">
    <source>
        <dbReference type="Proteomes" id="UP000005387"/>
    </source>
</evidence>
<dbReference type="InterPro" id="IPR004183">
    <property type="entry name" value="Xdiol_dOase_suB"/>
</dbReference>
<dbReference type="InterPro" id="IPR014436">
    <property type="entry name" value="Extradiol_dOase_DODA"/>
</dbReference>